<evidence type="ECO:0000313" key="2">
    <source>
        <dbReference type="EMBL" id="OMJ25778.1"/>
    </source>
</evidence>
<accession>A0A1R1YFT8</accession>
<evidence type="ECO:0000256" key="1">
    <source>
        <dbReference type="SAM" id="MobiDB-lite"/>
    </source>
</evidence>
<dbReference type="OrthoDB" id="5598844at2759"/>
<feature type="region of interest" description="Disordered" evidence="1">
    <location>
        <begin position="118"/>
        <end position="196"/>
    </location>
</feature>
<dbReference type="Proteomes" id="UP000187283">
    <property type="component" value="Unassembled WGS sequence"/>
</dbReference>
<feature type="region of interest" description="Disordered" evidence="1">
    <location>
        <begin position="390"/>
        <end position="414"/>
    </location>
</feature>
<feature type="region of interest" description="Disordered" evidence="1">
    <location>
        <begin position="782"/>
        <end position="810"/>
    </location>
</feature>
<dbReference type="AlphaFoldDB" id="A0A1R1YFT8"/>
<feature type="compositionally biased region" description="Low complexity" evidence="1">
    <location>
        <begin position="124"/>
        <end position="140"/>
    </location>
</feature>
<evidence type="ECO:0000313" key="3">
    <source>
        <dbReference type="Proteomes" id="UP000187283"/>
    </source>
</evidence>
<keyword evidence="3" id="KW-1185">Reference proteome</keyword>
<feature type="compositionally biased region" description="Polar residues" evidence="1">
    <location>
        <begin position="390"/>
        <end position="400"/>
    </location>
</feature>
<reference evidence="2 3" key="1">
    <citation type="submission" date="2017-01" db="EMBL/GenBank/DDBJ databases">
        <authorList>
            <person name="Mah S.A."/>
            <person name="Swanson W.J."/>
            <person name="Moy G.W."/>
            <person name="Vacquier V.D."/>
        </authorList>
    </citation>
    <scope>NUCLEOTIDE SEQUENCE [LARGE SCALE GENOMIC DNA]</scope>
    <source>
        <strain evidence="2 3">GSMNP</strain>
    </source>
</reference>
<feature type="compositionally biased region" description="Low complexity" evidence="1">
    <location>
        <begin position="797"/>
        <end position="810"/>
    </location>
</feature>
<protein>
    <submittedName>
        <fullName evidence="2">Chromatin structure-remodeling complex subunit RSC7</fullName>
    </submittedName>
</protein>
<dbReference type="EMBL" id="LSSN01000113">
    <property type="protein sequence ID" value="OMJ25778.1"/>
    <property type="molecule type" value="Genomic_DNA"/>
</dbReference>
<proteinExistence type="predicted"/>
<dbReference type="Pfam" id="PF08624">
    <property type="entry name" value="CRC_subunit"/>
    <property type="match status" value="2"/>
</dbReference>
<sequence>MKNKSKRKVEDITTDEIEQQSSSINSLQSLLESKNNTTKIIIPISSTKKGIRVKTSTDLNDLSEINNNDTTSEIKKKNTIKLNTNIFNKKLKSDNQLPIKTNGNLIKSSKQLDQNDIQNRESNEVSNESKPSNNNSSELNQTQTSIDGDQPSTNNTNSPDVLPAIPVKKKRGRKKKVVPGLALDPSVDPTSKNSTNNIQITNLDDVDASLLKKSTKFPLSKIPESLTPSNESNVLVSDSIDTPSIEFPNPDPELIEDESEIDAEGEKKIDSLGNLLGGREFVIPTFSFPNRMNSEKRYKYPLLRRVESTQEERDYLVNEGWVYQTFRWRSAYLVSARNFFRSFGAMSVKNGKHIQDDYWESLKLESGDFTPGETVNIRDFTIKRFTIPGQPSLSESSKTPAKQKIGSGSKPKDQMFDVSNHDIDSAESTLFPTLVHWPPLEKFEDLKPPSFEMYSDLINDAFDYSAPSRKSVLSNTILGDSSEIPLNAALKKTIPKNNLPALAYNSFSGNSGESLSPSELSLRKLRFFNRKLLNLCKSTHGVIYEPHTNAIHLPKNYQPSKIDVLPSIHLTDVINNNDQQPILTFIKKDKPKTFIVSKTVGEKSLDLLSSDVSQLEKTKLRNNNNQTYNKPSPTKTSQFKDLYGIEKMLSERSNLTEYTEFSDKSVNKKQLEIQNFIYPISITPKQFQDSIPIHNTRFGQSIDQSLNITKKSLLTSLFSANPSLINNYKPDRKTTIAANNPNRLNNFVPRPAEFSEYKDPNRFNPAFINNNKNAHAPIDQHSRSIIDPSSNTPQLHSRYSSFNSFSSNKTNSQSFGSTNFPILNHANGLPYPYPSLQIQNSNVQPPIYNAQSSYPEIVSTPFRNPIQNTKNNPNLNYNAPIDINLHAKPLSKDSVNNYTRLPLNPNINNSFTPSNFHNNLMLSKR</sequence>
<feature type="compositionally biased region" description="Polar residues" evidence="1">
    <location>
        <begin position="141"/>
        <end position="159"/>
    </location>
</feature>
<feature type="compositionally biased region" description="Basic residues" evidence="1">
    <location>
        <begin position="167"/>
        <end position="177"/>
    </location>
</feature>
<dbReference type="InterPro" id="IPR013933">
    <property type="entry name" value="CRC_Rsc7/Swp82"/>
</dbReference>
<gene>
    <name evidence="2" type="ORF">AYI70_g665</name>
</gene>
<organism evidence="2 3">
    <name type="scientific">Smittium culicis</name>
    <dbReference type="NCBI Taxonomy" id="133412"/>
    <lineage>
        <taxon>Eukaryota</taxon>
        <taxon>Fungi</taxon>
        <taxon>Fungi incertae sedis</taxon>
        <taxon>Zoopagomycota</taxon>
        <taxon>Kickxellomycotina</taxon>
        <taxon>Harpellomycetes</taxon>
        <taxon>Harpellales</taxon>
        <taxon>Legeriomycetaceae</taxon>
        <taxon>Smittium</taxon>
    </lineage>
</organism>
<comment type="caution">
    <text evidence="2">The sequence shown here is derived from an EMBL/GenBank/DDBJ whole genome shotgun (WGS) entry which is preliminary data.</text>
</comment>
<dbReference type="STRING" id="133412.A0A1R1YFT8"/>
<name>A0A1R1YFT8_9FUNG</name>